<accession>A0A9P7K7K3</accession>
<feature type="domain" description="Aldehyde dehydrogenase" evidence="2">
    <location>
        <begin position="1"/>
        <end position="105"/>
    </location>
</feature>
<keyword evidence="4" id="KW-1185">Reference proteome</keyword>
<dbReference type="Proteomes" id="UP000717328">
    <property type="component" value="Unassembled WGS sequence"/>
</dbReference>
<dbReference type="EMBL" id="JABCKI010005797">
    <property type="protein sequence ID" value="KAG5637876.1"/>
    <property type="molecule type" value="Genomic_DNA"/>
</dbReference>
<dbReference type="GO" id="GO:0016620">
    <property type="term" value="F:oxidoreductase activity, acting on the aldehyde or oxo group of donors, NAD or NADP as acceptor"/>
    <property type="evidence" value="ECO:0007669"/>
    <property type="project" value="InterPro"/>
</dbReference>
<comment type="caution">
    <text evidence="3">The sequence shown here is derived from an EMBL/GenBank/DDBJ whole genome shotgun (WGS) entry which is preliminary data.</text>
</comment>
<evidence type="ECO:0000313" key="3">
    <source>
        <dbReference type="EMBL" id="KAG5637876.1"/>
    </source>
</evidence>
<dbReference type="InterPro" id="IPR015590">
    <property type="entry name" value="Aldehyde_DH_dom"/>
</dbReference>
<proteinExistence type="inferred from homology"/>
<reference evidence="3" key="2">
    <citation type="submission" date="2021-10" db="EMBL/GenBank/DDBJ databases">
        <title>Phylogenomics reveals ancestral predisposition of the termite-cultivated fungus Termitomyces towards a domesticated lifestyle.</title>
        <authorList>
            <person name="Auxier B."/>
            <person name="Grum-Grzhimaylo A."/>
            <person name="Cardenas M.E."/>
            <person name="Lodge J.D."/>
            <person name="Laessoe T."/>
            <person name="Pedersen O."/>
            <person name="Smith M.E."/>
            <person name="Kuyper T.W."/>
            <person name="Franco-Molano E.A."/>
            <person name="Baroni T.J."/>
            <person name="Aanen D.K."/>
        </authorList>
    </citation>
    <scope>NUCLEOTIDE SEQUENCE</scope>
    <source>
        <strain evidence="3">D49</strain>
    </source>
</reference>
<dbReference type="Pfam" id="PF00171">
    <property type="entry name" value="Aldedh"/>
    <property type="match status" value="1"/>
</dbReference>
<dbReference type="PANTHER" id="PTHR11699">
    <property type="entry name" value="ALDEHYDE DEHYDROGENASE-RELATED"/>
    <property type="match status" value="1"/>
</dbReference>
<organism evidence="3 4">
    <name type="scientific">Sphagnurus paluster</name>
    <dbReference type="NCBI Taxonomy" id="117069"/>
    <lineage>
        <taxon>Eukaryota</taxon>
        <taxon>Fungi</taxon>
        <taxon>Dikarya</taxon>
        <taxon>Basidiomycota</taxon>
        <taxon>Agaricomycotina</taxon>
        <taxon>Agaricomycetes</taxon>
        <taxon>Agaricomycetidae</taxon>
        <taxon>Agaricales</taxon>
        <taxon>Tricholomatineae</taxon>
        <taxon>Lyophyllaceae</taxon>
        <taxon>Sphagnurus</taxon>
    </lineage>
</organism>
<comment type="similarity">
    <text evidence="1">Belongs to the aldehyde dehydrogenase family.</text>
</comment>
<protein>
    <recommendedName>
        <fullName evidence="2">Aldehyde dehydrogenase domain-containing protein</fullName>
    </recommendedName>
</protein>
<name>A0A9P7K7K3_9AGAR</name>
<dbReference type="InterPro" id="IPR016163">
    <property type="entry name" value="Ald_DH_C"/>
</dbReference>
<evidence type="ECO:0000256" key="1">
    <source>
        <dbReference type="ARBA" id="ARBA00009986"/>
    </source>
</evidence>
<dbReference type="OrthoDB" id="310895at2759"/>
<evidence type="ECO:0000313" key="4">
    <source>
        <dbReference type="Proteomes" id="UP000717328"/>
    </source>
</evidence>
<dbReference type="Gene3D" id="3.40.309.10">
    <property type="entry name" value="Aldehyde Dehydrogenase, Chain A, domain 2"/>
    <property type="match status" value="1"/>
</dbReference>
<gene>
    <name evidence="3" type="ORF">H0H81_002839</name>
</gene>
<dbReference type="AlphaFoldDB" id="A0A9P7K7K3"/>
<dbReference type="SUPFAM" id="SSF53720">
    <property type="entry name" value="ALDH-like"/>
    <property type="match status" value="1"/>
</dbReference>
<reference evidence="3" key="1">
    <citation type="submission" date="2021-02" db="EMBL/GenBank/DDBJ databases">
        <authorList>
            <person name="Nieuwenhuis M."/>
            <person name="Van De Peppel L.J.J."/>
        </authorList>
    </citation>
    <scope>NUCLEOTIDE SEQUENCE</scope>
    <source>
        <strain evidence="3">D49</strain>
    </source>
</reference>
<dbReference type="InterPro" id="IPR016161">
    <property type="entry name" value="Ald_DH/histidinol_DH"/>
</dbReference>
<sequence length="112" mass="12241">MDIMKEESFGPVFGIQKVSTDAEALELMNDSKYGLTASIWTNAAQNPASEEAFLKLVDGLETGTVFLNRCDYLDPALAWTGVKDSGRGVSLSKFGYDQLTKAKSVHMKIKTT</sequence>
<evidence type="ECO:0000259" key="2">
    <source>
        <dbReference type="Pfam" id="PF00171"/>
    </source>
</evidence>